<dbReference type="SUPFAM" id="SSF47413">
    <property type="entry name" value="lambda repressor-like DNA-binding domains"/>
    <property type="match status" value="1"/>
</dbReference>
<dbReference type="Gene3D" id="3.30.2020.10">
    <property type="entry name" value="NE0471-like N-terminal domain"/>
    <property type="match status" value="1"/>
</dbReference>
<dbReference type="EMBL" id="CP102480">
    <property type="protein sequence ID" value="UUX52097.1"/>
    <property type="molecule type" value="Genomic_DNA"/>
</dbReference>
<dbReference type="SMART" id="SM00530">
    <property type="entry name" value="HTH_XRE"/>
    <property type="match status" value="1"/>
</dbReference>
<dbReference type="GO" id="GO:0003677">
    <property type="term" value="F:DNA binding"/>
    <property type="evidence" value="ECO:0007669"/>
    <property type="project" value="InterPro"/>
</dbReference>
<dbReference type="InterPro" id="IPR010982">
    <property type="entry name" value="Lambda_DNA-bd_dom_sf"/>
</dbReference>
<gene>
    <name evidence="2" type="ORF">NUH88_10420</name>
</gene>
<dbReference type="PROSITE" id="PS50943">
    <property type="entry name" value="HTH_CROC1"/>
    <property type="match status" value="1"/>
</dbReference>
<dbReference type="KEGG" id="naci:NUH88_10420"/>
<evidence type="ECO:0000313" key="2">
    <source>
        <dbReference type="EMBL" id="UUX52097.1"/>
    </source>
</evidence>
<dbReference type="AlphaFoldDB" id="A0A9J7B0A9"/>
<dbReference type="Proteomes" id="UP001060336">
    <property type="component" value="Chromosome"/>
</dbReference>
<reference evidence="2" key="1">
    <citation type="submission" date="2022-08" db="EMBL/GenBank/DDBJ databases">
        <title>Nisaea acidiphila sp. nov., isolated from a marine algal debris and emended description of the genus Nisaea Urios et al. 2008.</title>
        <authorList>
            <person name="Kwon K."/>
        </authorList>
    </citation>
    <scope>NUCLEOTIDE SEQUENCE</scope>
    <source>
        <strain evidence="2">MEBiC11861</strain>
    </source>
</reference>
<dbReference type="Pfam" id="PF13560">
    <property type="entry name" value="HTH_31"/>
    <property type="match status" value="1"/>
</dbReference>
<sequence length="146" mass="16460">MLLHRLRDLCLVVEAGTARARLMFENGDHLELDFTERARNRSKLKPLLEPDTFLAGRIVDDGIAVEWPCGIEIDATSLHRSAMAMLFRKWRKRHGMSQVNAAEALGLTGRTVQNYESGEQEIPRTVMLAMRGYDASPELQRPRAAG</sequence>
<evidence type="ECO:0000313" key="3">
    <source>
        <dbReference type="Proteomes" id="UP001060336"/>
    </source>
</evidence>
<accession>A0A9J7B0A9</accession>
<evidence type="ECO:0000259" key="1">
    <source>
        <dbReference type="PROSITE" id="PS50943"/>
    </source>
</evidence>
<dbReference type="Gene3D" id="1.10.260.40">
    <property type="entry name" value="lambda repressor-like DNA-binding domains"/>
    <property type="match status" value="1"/>
</dbReference>
<dbReference type="CDD" id="cd00093">
    <property type="entry name" value="HTH_XRE"/>
    <property type="match status" value="1"/>
</dbReference>
<dbReference type="InterPro" id="IPR036782">
    <property type="entry name" value="NE0471-like_N"/>
</dbReference>
<dbReference type="RefSeq" id="WP_257771965.1">
    <property type="nucleotide sequence ID" value="NZ_CP102480.1"/>
</dbReference>
<protein>
    <submittedName>
        <fullName evidence="2">Helix-turn-helix transcriptional regulator</fullName>
    </submittedName>
</protein>
<feature type="domain" description="HTH cro/C1-type" evidence="1">
    <location>
        <begin position="87"/>
        <end position="140"/>
    </location>
</feature>
<organism evidence="2 3">
    <name type="scientific">Nisaea acidiphila</name>
    <dbReference type="NCBI Taxonomy" id="1862145"/>
    <lineage>
        <taxon>Bacteria</taxon>
        <taxon>Pseudomonadati</taxon>
        <taxon>Pseudomonadota</taxon>
        <taxon>Alphaproteobacteria</taxon>
        <taxon>Rhodospirillales</taxon>
        <taxon>Thalassobaculaceae</taxon>
        <taxon>Nisaea</taxon>
    </lineage>
</organism>
<dbReference type="SUPFAM" id="SSF143880">
    <property type="entry name" value="NE0471 N-terminal domain-like"/>
    <property type="match status" value="1"/>
</dbReference>
<proteinExistence type="predicted"/>
<name>A0A9J7B0A9_9PROT</name>
<keyword evidence="3" id="KW-1185">Reference proteome</keyword>
<dbReference type="InterPro" id="IPR001387">
    <property type="entry name" value="Cro/C1-type_HTH"/>
</dbReference>